<sequence>MSIVVLLLLLSSLPSMESLPLPRQPRQTAIDASKPLTKPVDSATFDKPLSEQPGAKAPKDSAKPKLPDAKVPAADKVKPENPLSQPLGAPDIIKPEPAPVSPVVPPKIDFNSLYDNYRYVVPVEVPYKIKLPNKNIIQLGLQNALKTFNDQKLRVGKEPKPQEIPSGGLKLQTHAAGSYLWSNTSNNNNIILAIHHEQPFELDFHLKSLPSGSVPISEPTPTPTPTATPTMGPGPPSSSNSDDAESVDNQDDLYNDVNLNPPPQSNHSLTP</sequence>
<feature type="compositionally biased region" description="Acidic residues" evidence="1">
    <location>
        <begin position="242"/>
        <end position="254"/>
    </location>
</feature>
<gene>
    <name evidence="3" type="primary">WBGene00277559</name>
</gene>
<feature type="region of interest" description="Disordered" evidence="1">
    <location>
        <begin position="16"/>
        <end position="98"/>
    </location>
</feature>
<organism evidence="3 4">
    <name type="scientific">Pristionchus pacificus</name>
    <name type="common">Parasitic nematode worm</name>
    <dbReference type="NCBI Taxonomy" id="54126"/>
    <lineage>
        <taxon>Eukaryota</taxon>
        <taxon>Metazoa</taxon>
        <taxon>Ecdysozoa</taxon>
        <taxon>Nematoda</taxon>
        <taxon>Chromadorea</taxon>
        <taxon>Rhabditida</taxon>
        <taxon>Rhabditina</taxon>
        <taxon>Diplogasteromorpha</taxon>
        <taxon>Diplogasteroidea</taxon>
        <taxon>Neodiplogasteridae</taxon>
        <taxon>Pristionchus</taxon>
    </lineage>
</organism>
<dbReference type="Proteomes" id="UP000005239">
    <property type="component" value="Unassembled WGS sequence"/>
</dbReference>
<feature type="compositionally biased region" description="Basic and acidic residues" evidence="1">
    <location>
        <begin position="57"/>
        <end position="79"/>
    </location>
</feature>
<protein>
    <submittedName>
        <fullName evidence="3">Uncharacterized protein</fullName>
    </submittedName>
</protein>
<evidence type="ECO:0000313" key="3">
    <source>
        <dbReference type="EnsemblMetazoa" id="PPA39190.1"/>
    </source>
</evidence>
<keyword evidence="2" id="KW-0732">Signal</keyword>
<evidence type="ECO:0000256" key="2">
    <source>
        <dbReference type="SAM" id="SignalP"/>
    </source>
</evidence>
<evidence type="ECO:0000313" key="4">
    <source>
        <dbReference type="Proteomes" id="UP000005239"/>
    </source>
</evidence>
<keyword evidence="4" id="KW-1185">Reference proteome</keyword>
<dbReference type="AlphaFoldDB" id="A0A2A6CGN4"/>
<feature type="region of interest" description="Disordered" evidence="1">
    <location>
        <begin position="211"/>
        <end position="271"/>
    </location>
</feature>
<accession>A0A2A6CGN4</accession>
<feature type="chain" id="PRO_5043624220" evidence="2">
    <location>
        <begin position="19"/>
        <end position="271"/>
    </location>
</feature>
<proteinExistence type="predicted"/>
<feature type="compositionally biased region" description="Pro residues" evidence="1">
    <location>
        <begin position="218"/>
        <end position="236"/>
    </location>
</feature>
<feature type="signal peptide" evidence="2">
    <location>
        <begin position="1"/>
        <end position="18"/>
    </location>
</feature>
<dbReference type="EnsemblMetazoa" id="PPA39190.1">
    <property type="protein sequence ID" value="PPA39190.1"/>
    <property type="gene ID" value="WBGene00277559"/>
</dbReference>
<name>A0A2A6CGN4_PRIPA</name>
<accession>A0A8R1UUK4</accession>
<evidence type="ECO:0000256" key="1">
    <source>
        <dbReference type="SAM" id="MobiDB-lite"/>
    </source>
</evidence>
<reference evidence="3" key="2">
    <citation type="submission" date="2022-06" db="UniProtKB">
        <authorList>
            <consortium name="EnsemblMetazoa"/>
        </authorList>
    </citation>
    <scope>IDENTIFICATION</scope>
    <source>
        <strain evidence="3">PS312</strain>
    </source>
</reference>
<reference evidence="4" key="1">
    <citation type="journal article" date="2008" name="Nat. Genet.">
        <title>The Pristionchus pacificus genome provides a unique perspective on nematode lifestyle and parasitism.</title>
        <authorList>
            <person name="Dieterich C."/>
            <person name="Clifton S.W."/>
            <person name="Schuster L.N."/>
            <person name="Chinwalla A."/>
            <person name="Delehaunty K."/>
            <person name="Dinkelacker I."/>
            <person name="Fulton L."/>
            <person name="Fulton R."/>
            <person name="Godfrey J."/>
            <person name="Minx P."/>
            <person name="Mitreva M."/>
            <person name="Roeseler W."/>
            <person name="Tian H."/>
            <person name="Witte H."/>
            <person name="Yang S.P."/>
            <person name="Wilson R.K."/>
            <person name="Sommer R.J."/>
        </authorList>
    </citation>
    <scope>NUCLEOTIDE SEQUENCE [LARGE SCALE GENOMIC DNA]</scope>
    <source>
        <strain evidence="4">PS312</strain>
    </source>
</reference>